<evidence type="ECO:0000256" key="4">
    <source>
        <dbReference type="ARBA" id="ARBA00022989"/>
    </source>
</evidence>
<evidence type="ECO:0000256" key="3">
    <source>
        <dbReference type="ARBA" id="ARBA00022692"/>
    </source>
</evidence>
<gene>
    <name evidence="8" type="ORF">G1H10_13460</name>
</gene>
<accession>A0A6L9S6T5</accession>
<keyword evidence="5 6" id="KW-0472">Membrane</keyword>
<keyword evidence="4 6" id="KW-1133">Transmembrane helix</keyword>
<evidence type="ECO:0000313" key="9">
    <source>
        <dbReference type="Proteomes" id="UP000475214"/>
    </source>
</evidence>
<evidence type="ECO:0000256" key="1">
    <source>
        <dbReference type="ARBA" id="ARBA00004651"/>
    </source>
</evidence>
<evidence type="ECO:0000256" key="6">
    <source>
        <dbReference type="SAM" id="Phobius"/>
    </source>
</evidence>
<dbReference type="GO" id="GO:0005886">
    <property type="term" value="C:plasma membrane"/>
    <property type="evidence" value="ECO:0007669"/>
    <property type="project" value="UniProtKB-SubCell"/>
</dbReference>
<evidence type="ECO:0000259" key="7">
    <source>
        <dbReference type="Pfam" id="PF00482"/>
    </source>
</evidence>
<keyword evidence="9" id="KW-1185">Reference proteome</keyword>
<organism evidence="8 9">
    <name type="scientific">Phytoactinopolyspora halotolerans</name>
    <dbReference type="NCBI Taxonomy" id="1981512"/>
    <lineage>
        <taxon>Bacteria</taxon>
        <taxon>Bacillati</taxon>
        <taxon>Actinomycetota</taxon>
        <taxon>Actinomycetes</taxon>
        <taxon>Jiangellales</taxon>
        <taxon>Jiangellaceae</taxon>
        <taxon>Phytoactinopolyspora</taxon>
    </lineage>
</organism>
<comment type="subcellular location">
    <subcellularLocation>
        <location evidence="1">Cell membrane</location>
        <topology evidence="1">Multi-pass membrane protein</topology>
    </subcellularLocation>
</comment>
<reference evidence="8 9" key="1">
    <citation type="submission" date="2020-02" db="EMBL/GenBank/DDBJ databases">
        <authorList>
            <person name="Li X.-J."/>
            <person name="Han X.-M."/>
        </authorList>
    </citation>
    <scope>NUCLEOTIDE SEQUENCE [LARGE SCALE GENOMIC DNA]</scope>
    <source>
        <strain evidence="8 9">CCTCC AB 2017055</strain>
    </source>
</reference>
<feature type="transmembrane region" description="Helical" evidence="6">
    <location>
        <begin position="239"/>
        <end position="259"/>
    </location>
</feature>
<dbReference type="PANTHER" id="PTHR35007">
    <property type="entry name" value="INTEGRAL MEMBRANE PROTEIN-RELATED"/>
    <property type="match status" value="1"/>
</dbReference>
<keyword evidence="2" id="KW-1003">Cell membrane</keyword>
<feature type="domain" description="Type II secretion system protein GspF" evidence="7">
    <location>
        <begin position="103"/>
        <end position="228"/>
    </location>
</feature>
<dbReference type="AlphaFoldDB" id="A0A6L9S6T5"/>
<evidence type="ECO:0000256" key="5">
    <source>
        <dbReference type="ARBA" id="ARBA00023136"/>
    </source>
</evidence>
<dbReference type="EMBL" id="JAAGOA010000008">
    <property type="protein sequence ID" value="NEE01175.1"/>
    <property type="molecule type" value="Genomic_DNA"/>
</dbReference>
<proteinExistence type="predicted"/>
<name>A0A6L9S6T5_9ACTN</name>
<dbReference type="InterPro" id="IPR018076">
    <property type="entry name" value="T2SS_GspF_dom"/>
</dbReference>
<sequence length="289" mass="30368">MCLLGGLMTLAVGLARVPVDRAKPALTWRHRARRLAGATAGQRRCRAVYAGAVLVGAMAWLATGWVLAVLAVPAAAIGLPFLLQTSTVAADNARVEAMGQWTGELAAVIRAGGGVEQTITDSLDNTPVPIRDEVGRLVSRLHAGWDTTAALRAFADDLDDHTGDKIAAALILGTRRRGPRLASFLTDLAGSVAQDVAARRAIDAERAKLRSTARTVTAITAVGIAALLLTPYADFYRTATGQLVLTGLLGLYAGCLVWLRHVTTPPRQPRMLTPAVTPSAGVTKAGLTW</sequence>
<dbReference type="Pfam" id="PF00482">
    <property type="entry name" value="T2SSF"/>
    <property type="match status" value="1"/>
</dbReference>
<dbReference type="PANTHER" id="PTHR35007:SF3">
    <property type="entry name" value="POSSIBLE CONSERVED ALANINE RICH MEMBRANE PROTEIN"/>
    <property type="match status" value="1"/>
</dbReference>
<comment type="caution">
    <text evidence="8">The sequence shown here is derived from an EMBL/GenBank/DDBJ whole genome shotgun (WGS) entry which is preliminary data.</text>
</comment>
<feature type="transmembrane region" description="Helical" evidence="6">
    <location>
        <begin position="46"/>
        <end position="72"/>
    </location>
</feature>
<evidence type="ECO:0000313" key="8">
    <source>
        <dbReference type="EMBL" id="NEE01175.1"/>
    </source>
</evidence>
<feature type="transmembrane region" description="Helical" evidence="6">
    <location>
        <begin position="215"/>
        <end position="233"/>
    </location>
</feature>
<protein>
    <recommendedName>
        <fullName evidence="7">Type II secretion system protein GspF domain-containing protein</fullName>
    </recommendedName>
</protein>
<keyword evidence="3 6" id="KW-0812">Transmembrane</keyword>
<evidence type="ECO:0000256" key="2">
    <source>
        <dbReference type="ARBA" id="ARBA00022475"/>
    </source>
</evidence>
<dbReference type="Proteomes" id="UP000475214">
    <property type="component" value="Unassembled WGS sequence"/>
</dbReference>